<dbReference type="EMBL" id="KR052480">
    <property type="protein sequence ID" value="AKF12807.1"/>
    <property type="molecule type" value="Genomic_DNA"/>
</dbReference>
<gene>
    <name evidence="1" type="ORF">PHIM7_262</name>
</gene>
<name>A0A0F6WBV6_9CAUD</name>
<evidence type="ECO:0000313" key="1">
    <source>
        <dbReference type="EMBL" id="AKF12807.1"/>
    </source>
</evidence>
<dbReference type="Proteomes" id="UP000221947">
    <property type="component" value="Segment"/>
</dbReference>
<sequence length="90" mass="10908">MDENIVVRRWFFAYSKYLQLNEPDITEEEICFRFAEVSNSFMKMYEENPERWSGNIAVMLVHYTDMYERLSENLIYRGATTSSEKTRWSL</sequence>
<keyword evidence="2" id="KW-1185">Reference proteome</keyword>
<accession>A0A0F6WBV6</accession>
<proteinExistence type="predicted"/>
<organism evidence="1 2">
    <name type="scientific">Sinorhizobium phage phiM7</name>
    <dbReference type="NCBI Taxonomy" id="1647403"/>
    <lineage>
        <taxon>Viruses</taxon>
        <taxon>Duplodnaviria</taxon>
        <taxon>Heunggongvirae</taxon>
        <taxon>Uroviricota</taxon>
        <taxon>Caudoviricetes</taxon>
        <taxon>Emdodecavirus</taxon>
        <taxon>Emdodecavirus M7</taxon>
    </lineage>
</organism>
<evidence type="ECO:0000313" key="2">
    <source>
        <dbReference type="Proteomes" id="UP000221947"/>
    </source>
</evidence>
<reference evidence="1 2" key="1">
    <citation type="submission" date="2015-04" db="EMBL/GenBank/DDBJ databases">
        <authorList>
            <person name="Schouten J.T."/>
            <person name="Crockett J.T."/>
            <person name="Hodson T.S."/>
            <person name="Hyde J.R."/>
            <person name="Smith T.A."/>
            <person name="Merrill B.D."/>
            <person name="Crook M.B."/>
            <person name="Griffitts J.S."/>
            <person name="Burnett S.H."/>
            <person name="Grose J.H."/>
            <person name="Breakwell D.P."/>
        </authorList>
    </citation>
    <scope>NUCLEOTIDE SEQUENCE [LARGE SCALE GENOMIC DNA]</scope>
</reference>
<protein>
    <submittedName>
        <fullName evidence="1">Uncharacterized protein</fullName>
    </submittedName>
</protein>